<dbReference type="GO" id="GO:0051276">
    <property type="term" value="P:chromosome organization"/>
    <property type="evidence" value="ECO:0007669"/>
    <property type="project" value="InterPro"/>
</dbReference>
<keyword evidence="1" id="KW-1048">Host nucleus</keyword>
<protein>
    <submittedName>
        <fullName evidence="8">DNA packaging terminase subunit 1</fullName>
    </submittedName>
</protein>
<gene>
    <name evidence="8" type="primary">U60</name>
</gene>
<dbReference type="Pfam" id="PF02499">
    <property type="entry name" value="DNA_pack_C"/>
    <property type="match status" value="1"/>
</dbReference>
<organism evidence="8 9">
    <name type="scientific">Elephant endotheliotropic herpesvirus 5</name>
    <dbReference type="NCBI Taxonomy" id="768738"/>
    <lineage>
        <taxon>Viruses</taxon>
        <taxon>Duplodnaviria</taxon>
        <taxon>Heunggongvirae</taxon>
        <taxon>Peploviricota</taxon>
        <taxon>Herviviricetes</taxon>
        <taxon>Herpesvirales</taxon>
        <taxon>Orthoherpesviridae</taxon>
        <taxon>Betaherpesvirinae</taxon>
        <taxon>Proboscivirus</taxon>
    </lineage>
</organism>
<evidence type="ECO:0000256" key="5">
    <source>
        <dbReference type="ARBA" id="ARBA00023219"/>
    </source>
</evidence>
<dbReference type="GO" id="GO:0016787">
    <property type="term" value="F:hydrolase activity"/>
    <property type="evidence" value="ECO:0007669"/>
    <property type="project" value="UniProtKB-KW"/>
</dbReference>
<accession>A0A075CXQ2</accession>
<dbReference type="Proteomes" id="UP000152474">
    <property type="component" value="Segment"/>
</dbReference>
<feature type="domain" description="Probable DNA packing protein C-terminal" evidence="6">
    <location>
        <begin position="315"/>
        <end position="653"/>
    </location>
</feature>
<feature type="domain" description="Probable DNA packing protein N-terminal" evidence="7">
    <location>
        <begin position="41"/>
        <end position="289"/>
    </location>
</feature>
<dbReference type="InterPro" id="IPR003498">
    <property type="entry name" value="DNA_pack_C"/>
</dbReference>
<dbReference type="OrthoDB" id="787at10239"/>
<evidence type="ECO:0000256" key="1">
    <source>
        <dbReference type="ARBA" id="ARBA00022562"/>
    </source>
</evidence>
<keyword evidence="4" id="KW-0238">DNA-binding</keyword>
<dbReference type="InterPro" id="IPR027417">
    <property type="entry name" value="P-loop_NTPase"/>
</dbReference>
<keyword evidence="9" id="KW-1185">Reference proteome</keyword>
<keyword evidence="5" id="KW-0231">Viral genome packaging</keyword>
<evidence type="ECO:0000313" key="9">
    <source>
        <dbReference type="Proteomes" id="UP000152474"/>
    </source>
</evidence>
<dbReference type="InterPro" id="IPR038435">
    <property type="entry name" value="DNA_pack_C_sf"/>
</dbReference>
<evidence type="ECO:0000259" key="6">
    <source>
        <dbReference type="Pfam" id="PF02499"/>
    </source>
</evidence>
<keyword evidence="3" id="KW-0378">Hydrolase</keyword>
<dbReference type="InterPro" id="IPR003499">
    <property type="entry name" value="DNA_pack_N"/>
</dbReference>
<dbReference type="HAMAP" id="MF_04013">
    <property type="entry name" value="HSV_TRM3"/>
    <property type="match status" value="1"/>
</dbReference>
<dbReference type="Pfam" id="PF02500">
    <property type="entry name" value="DNA_pack_N"/>
    <property type="match status" value="1"/>
</dbReference>
<dbReference type="KEGG" id="vg:20098479"/>
<dbReference type="RefSeq" id="YP_009051985.1">
    <property type="nucleotide sequence ID" value="NC_024696.1"/>
</dbReference>
<evidence type="ECO:0000313" key="8">
    <source>
        <dbReference type="EMBL" id="AHC02771.1"/>
    </source>
</evidence>
<sequence>MLCKRTSSEIATLYTASKKKKTVIDTLSYTYPDVLLSCNERYQITHPELGIVHASNLYCSSLEAFCLQYRDYGNDLSIRSCEKLVFSETLVSGLSKIKFTPWPECRNRYENTVSELRRLHDMDNFTEASGFLEDLKRWLSSQNVFLEPFQKNCILHVICFLVATRTPHHYHYIFEYIKRLFNIENINTSVLDTFKHKTTVFLVPRRHGKTWILTPIITFLIKNFSNISVGYVAHQKHVSQHVMKEVEILCRREIPYVVENKDNVISVIRTNSRSCALFASCFNTNSIRGQSFNILLVDESNFIKKEALHAIIGFLAQSTAKIIFISSCNTSTQSTSFLAHVKKTPTQILNVISYVCEEHLYSFGERSEAITCPCYRLHKPTFISLNLNIKKTANAFLKDSFNEEILGTTNTSFLANPILTDASVMEFDMIRYSTVNAQLQEHLSDMLFVYVDPAFTTNRRASGTGVAAVGKYSNQFIVYGIEHFYLKSLADTSEESIGECVAFMISGVLKLHPFFTMVRVLIEGNSSQAASVKIAYCIKAHLSDSACILQFYQTLDQNGFEQPFFLLKKNKRAAVEHFVSKFNSNLIKASQEIISHTVKLNFDPIEYLLLQIKNISQIVTMESIEYTTRKTKESSDDALVAVIMAIYFCNDQEPALYKCI</sequence>
<reference evidence="8 9" key="1">
    <citation type="submission" date="2013-11" db="EMBL/GenBank/DDBJ databases">
        <title>Genome sequence of elephant endotheliotropic herpesvirus 5.</title>
        <authorList>
            <person name="Wilkie G.S."/>
            <person name="Davison A.J."/>
            <person name="Denk D."/>
            <person name="Kerr K."/>
            <person name="Redrobe S."/>
            <person name="Steinbach F."/>
            <person name="Dastjerdi A."/>
        </authorList>
    </citation>
    <scope>NUCLEOTIDE SEQUENCE [LARGE SCALE GENOMIC DNA]</scope>
    <source>
        <strain evidence="8 9">Vijay</strain>
    </source>
</reference>
<name>A0A075CXQ2_9BETA</name>
<evidence type="ECO:0000256" key="3">
    <source>
        <dbReference type="ARBA" id="ARBA00022801"/>
    </source>
</evidence>
<dbReference type="Gene3D" id="3.30.420.320">
    <property type="match status" value="1"/>
</dbReference>
<evidence type="ECO:0000259" key="7">
    <source>
        <dbReference type="Pfam" id="PF02500"/>
    </source>
</evidence>
<proteinExistence type="inferred from homology"/>
<dbReference type="InterPro" id="IPR033663">
    <property type="entry name" value="HSV_TRM3"/>
</dbReference>
<evidence type="ECO:0000256" key="2">
    <source>
        <dbReference type="ARBA" id="ARBA00022612"/>
    </source>
</evidence>
<dbReference type="EMBL" id="KF921519">
    <property type="protein sequence ID" value="AHC02771.1"/>
    <property type="molecule type" value="Genomic_DNA"/>
</dbReference>
<dbReference type="GeneID" id="20098479"/>
<dbReference type="GO" id="GO:0003677">
    <property type="term" value="F:DNA binding"/>
    <property type="evidence" value="ECO:0007669"/>
    <property type="project" value="UniProtKB-KW"/>
</dbReference>
<keyword evidence="2" id="KW-1188">Viral release from host cell</keyword>
<evidence type="ECO:0000256" key="4">
    <source>
        <dbReference type="ARBA" id="ARBA00023125"/>
    </source>
</evidence>
<dbReference type="Gene3D" id="3.40.50.300">
    <property type="entry name" value="P-loop containing nucleotide triphosphate hydrolases"/>
    <property type="match status" value="1"/>
</dbReference>